<accession>A0ACC1SGK0</accession>
<dbReference type="EMBL" id="JANRMS010000477">
    <property type="protein sequence ID" value="KAJ3539134.1"/>
    <property type="molecule type" value="Genomic_DNA"/>
</dbReference>
<name>A0ACC1SGK0_9HYPO</name>
<gene>
    <name evidence="1" type="ORF">NM208_g5612</name>
</gene>
<reference evidence="1" key="1">
    <citation type="submission" date="2022-08" db="EMBL/GenBank/DDBJ databases">
        <title>Genome Sequence of Fusarium decemcellulare.</title>
        <authorList>
            <person name="Buettner E."/>
        </authorList>
    </citation>
    <scope>NUCLEOTIDE SEQUENCE</scope>
    <source>
        <strain evidence="1">Babe19</strain>
    </source>
</reference>
<sequence length="1655" mass="183942">MDLNSVKRSPSFSFSRAETLGSGGNETSFKSLCNEAIDEFLASLNPKEHKNPFVLDVLGRKRQKEFSHDGTEESQFEQMQNCIKKLEYHRKEGKPYQILEKITPFLEGLGGLARTCEGSLQAAPFGVAIAFSGVRIVLECAVRVQGVLSEVVDALEEIAPDLKCYELIASAHQDSADISQAIKQAYAHILEFWCLSAGILSRSYKRMAVSSLLKSLKPIIEAFRGKIRQDSIKVQHLLAARRAAQELSLQQKQLRREIAEWIRGSKDGNLSDQEVDLRAKRQRRTQNTCIWMFEDDKFRVWRDNKHNSVLWYNAPPGTGKSIMASAVIDHLQTLPGSEVAYFFYSFSETSKQHGFGGFRSLALQLLGQLKFTPDALKQEYAQAVQQLKYSLDNTDCDTIKKVLHTLLDQSPQVFIVLDGLDECMGEEADFFRTLEDLLQSRTNGTAKWFFSSCDISSMRHTMSQIGAQEIRPDFAAVSKDIHTYLKAQDISLRPDTDWIDLDEQNFLYARLRCEIVKGRGYTTRQEISEALRGFPKGLDSCYVKALERIAGHSQHQQKLARKVQAQVFINPFFRLLIAAEKPLSVDELLDALAIDPNAKDHSPTRGPMGGYSMVEDVCNPLIATESTKSFQVVKFYHKSVRDFFVQTSDKDIDKRLGDFLVDQNEAGVELGRACLTYLNYERYTKPLDLKALVSKTSVSTDHAFLRYAATFWYMHLWNTKHPSPQVIRAVEDFLTSPAYWTCVYVQSHVARHLFARYNKKSGTSAYSPTMGRMTNSSGLFAVPLPQWMVTCSSTSTASLDRSLCAFVQDWGELLTKNPDHLDKAVPLTLFQPGCHLTAPGKHPKVRVKYSSKVLGQMPGLLLVDSCFPAKKSKGGKTLQLRIIREEGEKPDRQVRVYKVAVFPKPKILSESEHHLSSETLKDGWVNTLVRGNELGEDLIQAWKVNPQNLNLRREFQNQSLDYTAPKALKSELGLDEQEGGFWRRVQLTLVTEPGRGDTDPTTRLFHLRWVPQKHPDNDSDLNGTRISDPQASSDFDSDTDSDSDSDSDSDPNSDSNSGSDSDETIRDSSDETEISDLHGDLDQSSHEPHQDCLIVVSDFGVPAWRSIRTNHSRWSKLTGARHPTLPIVALSYKSGQVDIINDMTGSSTSVEVIEQGDIETSKVAASSRELQFSPCGNYLHLLSITFGSVGFHTECRVTMSTYKFTHHSPSTYIFQAHSDGPSADFGYRSAEILLELPEPFVLTCWTPESVVVALPPLTYNPKIVKISLAVSGDQGAPLPLSAAVSTLSSPIFFPASAISRNSHLMYCNGNTGEEDSYLYLVLDTSMTTCENPQTTPPCGPGQVLSTEDFMMPVGEKGAVISPPVVLRWKVAGINKPVEKDADDDEEGGPSEKQTWREWNGEEDGVSEDIKAGRSAADEWRMLRGDFVVGRKYWVPFRTSNMSPIALGRLWGLPNTRGASESMSASSASKLMVELVDIDFVDGDEVFDVDGGGTGARYADNSASRSGPLESVGNGTAVLGRDRKSGTEATRATWGHRNHQTRPASARSFAPGAFPTCPAVAAHSFILKVLFRCSDRTNHFAYGAVEKRGVGFQADRLPVTGVPRSLGKKALEAKIWSSGQCFLNSPVVAPNTNRPPDTRIHKTSRASEEWAMGAQP</sequence>
<evidence type="ECO:0000313" key="1">
    <source>
        <dbReference type="EMBL" id="KAJ3539134.1"/>
    </source>
</evidence>
<organism evidence="1 2">
    <name type="scientific">Fusarium decemcellulare</name>
    <dbReference type="NCBI Taxonomy" id="57161"/>
    <lineage>
        <taxon>Eukaryota</taxon>
        <taxon>Fungi</taxon>
        <taxon>Dikarya</taxon>
        <taxon>Ascomycota</taxon>
        <taxon>Pezizomycotina</taxon>
        <taxon>Sordariomycetes</taxon>
        <taxon>Hypocreomycetidae</taxon>
        <taxon>Hypocreales</taxon>
        <taxon>Nectriaceae</taxon>
        <taxon>Fusarium</taxon>
        <taxon>Fusarium decemcellulare species complex</taxon>
    </lineage>
</organism>
<comment type="caution">
    <text evidence="1">The sequence shown here is derived from an EMBL/GenBank/DDBJ whole genome shotgun (WGS) entry which is preliminary data.</text>
</comment>
<protein>
    <submittedName>
        <fullName evidence="1">Uncharacterized protein</fullName>
    </submittedName>
</protein>
<evidence type="ECO:0000313" key="2">
    <source>
        <dbReference type="Proteomes" id="UP001148629"/>
    </source>
</evidence>
<dbReference type="Proteomes" id="UP001148629">
    <property type="component" value="Unassembled WGS sequence"/>
</dbReference>
<keyword evidence="2" id="KW-1185">Reference proteome</keyword>
<proteinExistence type="predicted"/>